<feature type="signal peptide" evidence="25">
    <location>
        <begin position="1"/>
        <end position="18"/>
    </location>
</feature>
<dbReference type="InterPro" id="IPR050440">
    <property type="entry name" value="Laminin/Netrin_ECM"/>
</dbReference>
<dbReference type="GO" id="GO:0034446">
    <property type="term" value="P:substrate adhesion-dependent cell spreading"/>
    <property type="evidence" value="ECO:0007669"/>
    <property type="project" value="TreeGrafter"/>
</dbReference>
<dbReference type="Gene3D" id="2.170.300.10">
    <property type="entry name" value="Tie2 ligand-binding domain superfamily"/>
    <property type="match status" value="1"/>
</dbReference>
<evidence type="ECO:0000256" key="17">
    <source>
        <dbReference type="ARBA" id="ARBA00076920"/>
    </source>
</evidence>
<feature type="compositionally biased region" description="Basic and acidic residues" evidence="24">
    <location>
        <begin position="619"/>
        <end position="629"/>
    </location>
</feature>
<dbReference type="PROSITE" id="PS00022">
    <property type="entry name" value="EGF_1"/>
    <property type="match status" value="1"/>
</dbReference>
<feature type="disulfide bond" evidence="22">
    <location>
        <begin position="818"/>
        <end position="830"/>
    </location>
</feature>
<evidence type="ECO:0000256" key="23">
    <source>
        <dbReference type="SAM" id="Coils"/>
    </source>
</evidence>
<feature type="disulfide bond" evidence="22">
    <location>
        <begin position="866"/>
        <end position="878"/>
    </location>
</feature>
<keyword evidence="10 22" id="KW-1015">Disulfide bond</keyword>
<dbReference type="GO" id="GO:0005737">
    <property type="term" value="C:cytoplasm"/>
    <property type="evidence" value="ECO:0007669"/>
    <property type="project" value="UniProtKB-ARBA"/>
</dbReference>
<dbReference type="InterPro" id="IPR002049">
    <property type="entry name" value="LE_dom"/>
</dbReference>
<dbReference type="GO" id="GO:0009888">
    <property type="term" value="P:tissue development"/>
    <property type="evidence" value="ECO:0007669"/>
    <property type="project" value="TreeGrafter"/>
</dbReference>
<keyword evidence="7" id="KW-0084">Basement membrane</keyword>
<feature type="disulfide bond" evidence="22">
    <location>
        <begin position="1101"/>
        <end position="1110"/>
    </location>
</feature>
<feature type="disulfide bond" evidence="22">
    <location>
        <begin position="931"/>
        <end position="940"/>
    </location>
</feature>
<dbReference type="CDD" id="cd22295">
    <property type="entry name" value="cc_LAMB_C"/>
    <property type="match status" value="1"/>
</dbReference>
<dbReference type="SMART" id="SM00181">
    <property type="entry name" value="EGF"/>
    <property type="match status" value="10"/>
</dbReference>
<feature type="domain" description="Laminin EGF-like" evidence="26">
    <location>
        <begin position="265"/>
        <end position="328"/>
    </location>
</feature>
<dbReference type="PANTHER" id="PTHR10574:SF36">
    <property type="entry name" value="LAMININ SUBUNIT BETA-2"/>
    <property type="match status" value="1"/>
</dbReference>
<evidence type="ECO:0000256" key="24">
    <source>
        <dbReference type="SAM" id="MobiDB-lite"/>
    </source>
</evidence>
<feature type="disulfide bond" evidence="22">
    <location>
        <begin position="1198"/>
        <end position="1207"/>
    </location>
</feature>
<feature type="domain" description="Laminin N-terminal" evidence="28">
    <location>
        <begin position="29"/>
        <end position="264"/>
    </location>
</feature>
<reference evidence="29" key="2">
    <citation type="submission" date="2025-08" db="UniProtKB">
        <authorList>
            <consortium name="Ensembl"/>
        </authorList>
    </citation>
    <scope>IDENTIFICATION</scope>
</reference>
<comment type="subcellular location">
    <subcellularLocation>
        <location evidence="1">Secreted</location>
        <location evidence="1">Extracellular space</location>
        <location evidence="1">Extracellular matrix</location>
        <location evidence="1">Basement membrane</location>
    </subcellularLocation>
</comment>
<evidence type="ECO:0000256" key="6">
    <source>
        <dbReference type="ARBA" id="ARBA00022737"/>
    </source>
</evidence>
<keyword evidence="2" id="KW-0964">Secreted</keyword>
<keyword evidence="30" id="KW-1185">Reference proteome</keyword>
<feature type="disulfide bond" evidence="22">
    <location>
        <begin position="1177"/>
        <end position="1189"/>
    </location>
</feature>
<feature type="domain" description="Laminin EGF-like" evidence="26">
    <location>
        <begin position="1073"/>
        <end position="1133"/>
    </location>
</feature>
<feature type="disulfide bond" evidence="22">
    <location>
        <begin position="887"/>
        <end position="896"/>
    </location>
</feature>
<feature type="disulfide bond" evidence="22">
    <location>
        <begin position="1045"/>
        <end position="1054"/>
    </location>
</feature>
<evidence type="ECO:0000256" key="10">
    <source>
        <dbReference type="ARBA" id="ARBA00023157"/>
    </source>
</evidence>
<evidence type="ECO:0000256" key="21">
    <source>
        <dbReference type="ARBA" id="ARBA00083813"/>
    </source>
</evidence>
<feature type="domain" description="Laminin IV type B" evidence="27">
    <location>
        <begin position="543"/>
        <end position="812"/>
    </location>
</feature>
<dbReference type="PANTHER" id="PTHR10574">
    <property type="entry name" value="NETRIN/LAMININ-RELATED"/>
    <property type="match status" value="1"/>
</dbReference>
<dbReference type="CDD" id="cd00055">
    <property type="entry name" value="EGF_Lam"/>
    <property type="match status" value="13"/>
</dbReference>
<dbReference type="FunFam" id="2.10.25.10:FF:000090">
    <property type="entry name" value="laminin subunit alpha"/>
    <property type="match status" value="1"/>
</dbReference>
<evidence type="ECO:0000256" key="2">
    <source>
        <dbReference type="ARBA" id="ARBA00022525"/>
    </source>
</evidence>
<evidence type="ECO:0000256" key="7">
    <source>
        <dbReference type="ARBA" id="ARBA00022869"/>
    </source>
</evidence>
<reference evidence="29" key="3">
    <citation type="submission" date="2025-09" db="UniProtKB">
        <authorList>
            <consortium name="Ensembl"/>
        </authorList>
    </citation>
    <scope>IDENTIFICATION</scope>
</reference>
<dbReference type="FunFam" id="2.10.25.10:FF:000130">
    <property type="entry name" value="Laminin subunit beta 1"/>
    <property type="match status" value="1"/>
</dbReference>
<feature type="chain" id="PRO_5034221433" description="Laminin subunit beta-1" evidence="25">
    <location>
        <begin position="19"/>
        <end position="1851"/>
    </location>
</feature>
<dbReference type="InterPro" id="IPR013015">
    <property type="entry name" value="Laminin_IV_B"/>
</dbReference>
<evidence type="ECO:0000256" key="25">
    <source>
        <dbReference type="SAM" id="SignalP"/>
    </source>
</evidence>
<feature type="region of interest" description="Disordered" evidence="24">
    <location>
        <begin position="1729"/>
        <end position="1752"/>
    </location>
</feature>
<dbReference type="FunFam" id="2.10.25.10:FF:000065">
    <property type="entry name" value="Laminin subunit beta 1"/>
    <property type="match status" value="1"/>
</dbReference>
<accession>A0A8C3BW66</accession>
<dbReference type="Pfam" id="PF21199">
    <property type="entry name" value="LAMININ_IV_B"/>
    <property type="match status" value="1"/>
</dbReference>
<sequence>MDVLALALLLAGVPAAGGWEEPDPSQGCARGSCYPATGNLLVGRAQRLSASSTCGLHGPQEYCIVSHLQDSEKCFTCDSRDPSLRESHRIENVIYLHGPHGERSWWQSENGVEHVSIRLDLEGEFHFTHLIMKFKTFRPAAMLVERSADLGRSWKVYRYFAYNCSKLFPGIPSQPSGHIDEVLCDQRYSEIEPSSHGEVIFKVLDPSIPVADPYSPDIQDLLRVTNLRVNLTKLHTLGDNLLDSRREVLHKYYYAVDELVLRGSCFCHGHAAECAPAPGAPPSVPGMIHGRCVCKHHTQGLNCERCEDFYHDLPWRPAEGSSTNACRRCDCNEHSRRCHFDMAVFLATGNTSGAVCDGCQHNTMGRRCHLCKPFYYRHPRSDIRAPTACAPCDCDPAGSLDGGACDAHTDVALGMIAGQCRCKENVAGPRCDRCRHGAYGLSQGDPQGCQPCRCDPRGTVAGSSPCDPISGDCYCKRFVAGRSCSQCVPEFWGLSYDVGGCRPCSCDFGGAYSNRCSMEDGACPCRPHLMGRQCDQVQPGFFCAPLDHYTYEAEQATGHGPGHPQLPGAVRAEVPQDCPQHRPGEPAGRKVRPRPQRSPRRAPQPRAPLRRSRQQPPKPDVEPVLRDGAGRMVTWTGPGFARVRDGAGLTFHVDDVPYPMEYELLLRYEPESAEDWEAVVSVSSRVLPTSPRCGNLLPSEQMYRESLPHSQRYVLLSRPFCFEPSTPYEVTMRLQRAGVTQRHPGAFILIDSLVLLPRVLELPGFHGAAADAAQRREELERYRCLEAFRMAPPHTLAEACARLVCSISSLLHDGALPCQCDPQGSRSSVCQALAGQCECKPHVLGRRCDRCAPGSYGFGPLGCSPCACSPEGSVSPLCDAGSGQCRCQPGAVGRQCDRCQPGHWGFPACRPCQCNGHAEDCDPRTGSCLRCRDHTTGRHCERCQDGYYGDPVLGSGQQCRPCPCPGYPGTRHYHGSACHADEETHHIVCLCAPGYAGPRCDRCSPGYFGAPETEGGACRPCQCNNNIDTSDPGACDPRTGQCRRCLYHTAGPRCAQCQHGYFGNALQRSCRRCSCDPRGTLASYCATGACDCDRATGACACRPHVVGRSCDRCAPHFWSLGGAGGCEPCGCHPTRALHPACDAVTGQCHCRPGFGGRVCSQCQEHHWGDPEQQCRACECEPLGAESPQCDRASGQCRCRPGFGGLRCDSCQRGYQAAFPRCSPCHPCFGRWDAVLGSLRDWLRRLGARARALREGGSAPPLSPRLRALEEALGRAERLLGEGGSPGSPLLQELAGRLDGTRQVRAAGWGGVLSPKRGLRAPCPRRTELDDFWKRLQELERHLDQLEQGDGRHRDRLAGLSRELGGLNRTATRLQGVLGTVAAAGFGESYQSIVAAARDSRQAEAVANGTAGELSGARARRRAAERLLRQRGDAFRRSTAAQRKSLREAQKRVSGLSVARINEKICGVPGDRSCAESPCGGALCRDSAGTRHCGGAGCSGALPVSARALSSARNASQQLEVALGQLSAVAQKMQEVQDLARGARSRAEEALGRSQAARSRTEKATAQLRDFIRRIKAFLAEEGADPGSIELVARHVLNISLPSSPGRIQELLQEIQESIGQLDGVDAVLNSTAQGLAAAKELLAQGQDARERAEGVRDELAGTQRVLQVAQAQVTVAGSALQSAKDTIRAAESSAKEAERKLQALQGKESRLQRRLRELAQRVAALQERGQGARRLAQDAKEGAQRATAASGTLSQDLERVTQRYVLLKGRVSGLAGVSGGALQRVTQLTAEARDLLDKANSSKKKLEELEQHFGANEQAMTAKATQLQALERQVSGLLQEIQERANAYATC</sequence>
<feature type="disulfide bond" evidence="22">
    <location>
        <begin position="422"/>
        <end position="431"/>
    </location>
</feature>
<keyword evidence="5 25" id="KW-0732">Signal</keyword>
<keyword evidence="12 22" id="KW-0424">Laminin EGF-like domain</keyword>
<evidence type="ECO:0000256" key="14">
    <source>
        <dbReference type="ARBA" id="ARBA00071083"/>
    </source>
</evidence>
<evidence type="ECO:0000259" key="27">
    <source>
        <dbReference type="PROSITE" id="PS51116"/>
    </source>
</evidence>
<dbReference type="PROSITE" id="PS51117">
    <property type="entry name" value="LAMININ_NTER"/>
    <property type="match status" value="1"/>
</dbReference>
<dbReference type="FunFam" id="2.170.300.10:FF:000001">
    <property type="entry name" value="Laminin subunit beta-1"/>
    <property type="match status" value="1"/>
</dbReference>
<comment type="caution">
    <text evidence="22">Lacks conserved residue(s) required for the propagation of feature annotation.</text>
</comment>
<dbReference type="PROSITE" id="PS51116">
    <property type="entry name" value="LAMININ_IVB"/>
    <property type="match status" value="1"/>
</dbReference>
<feature type="disulfide bond" evidence="22">
    <location>
        <begin position="839"/>
        <end position="848"/>
    </location>
</feature>
<evidence type="ECO:0000256" key="19">
    <source>
        <dbReference type="ARBA" id="ARBA00082919"/>
    </source>
</evidence>
<feature type="domain" description="Laminin EGF-like" evidence="26">
    <location>
        <begin position="1021"/>
        <end position="1072"/>
    </location>
</feature>
<dbReference type="Pfam" id="PF00055">
    <property type="entry name" value="Laminin_N"/>
    <property type="match status" value="1"/>
</dbReference>
<feature type="disulfide bond" evidence="22">
    <location>
        <begin position="475"/>
        <end position="484"/>
    </location>
</feature>
<dbReference type="InterPro" id="IPR000742">
    <property type="entry name" value="EGF"/>
</dbReference>
<dbReference type="FunFam" id="2.10.25.10:FF:000280">
    <property type="entry name" value="Laminin subunit beta 4"/>
    <property type="match status" value="1"/>
</dbReference>
<dbReference type="GO" id="GO:0009887">
    <property type="term" value="P:animal organ morphogenesis"/>
    <property type="evidence" value="ECO:0007669"/>
    <property type="project" value="TreeGrafter"/>
</dbReference>
<dbReference type="FunFam" id="2.10.25.10:FF:000084">
    <property type="entry name" value="Laminin subunit alpha 3"/>
    <property type="match status" value="1"/>
</dbReference>
<dbReference type="FunFam" id="2.10.25.10:FF:000135">
    <property type="entry name" value="Laminin subunit beta 4"/>
    <property type="match status" value="1"/>
</dbReference>
<dbReference type="GO" id="GO:0043259">
    <property type="term" value="C:laminin-10 complex"/>
    <property type="evidence" value="ECO:0007669"/>
    <property type="project" value="UniProtKB-ARBA"/>
</dbReference>
<keyword evidence="11" id="KW-0325">Glycoprotein</keyword>
<feature type="region of interest" description="Disordered" evidence="24">
    <location>
        <begin position="575"/>
        <end position="629"/>
    </location>
</feature>
<feature type="disulfide bond" evidence="22">
    <location>
        <begin position="820"/>
        <end position="837"/>
    </location>
</feature>
<dbReference type="Pfam" id="PF24973">
    <property type="entry name" value="EGF_LMN_ATRN"/>
    <property type="match status" value="2"/>
</dbReference>
<evidence type="ECO:0000256" key="11">
    <source>
        <dbReference type="ARBA" id="ARBA00023180"/>
    </source>
</evidence>
<feature type="disulfide bond" evidence="22">
    <location>
        <begin position="294"/>
        <end position="303"/>
    </location>
</feature>
<evidence type="ECO:0000256" key="9">
    <source>
        <dbReference type="ARBA" id="ARBA00023054"/>
    </source>
</evidence>
<dbReference type="FunFam" id="2.170.300.10:FF:000004">
    <property type="entry name" value="Laminin subunit beta 1"/>
    <property type="match status" value="1"/>
</dbReference>
<evidence type="ECO:0000256" key="15">
    <source>
        <dbReference type="ARBA" id="ARBA00075282"/>
    </source>
</evidence>
<dbReference type="SUPFAM" id="SSF57997">
    <property type="entry name" value="Tropomyosin"/>
    <property type="match status" value="1"/>
</dbReference>
<evidence type="ECO:0000256" key="20">
    <source>
        <dbReference type="ARBA" id="ARBA00083431"/>
    </source>
</evidence>
<evidence type="ECO:0000313" key="30">
    <source>
        <dbReference type="Proteomes" id="UP000694556"/>
    </source>
</evidence>
<keyword evidence="3" id="KW-0272">Extracellular matrix</keyword>
<dbReference type="GO" id="GO:0007411">
    <property type="term" value="P:axon guidance"/>
    <property type="evidence" value="ECO:0007669"/>
    <property type="project" value="TreeGrafter"/>
</dbReference>
<feature type="compositionally biased region" description="Basic and acidic residues" evidence="24">
    <location>
        <begin position="579"/>
        <end position="588"/>
    </location>
</feature>
<feature type="domain" description="Laminin EGF-like" evidence="26">
    <location>
        <begin position="912"/>
        <end position="961"/>
    </location>
</feature>
<dbReference type="GO" id="GO:0005606">
    <property type="term" value="C:laminin-1 complex"/>
    <property type="evidence" value="ECO:0007669"/>
    <property type="project" value="UniProtKB-ARBA"/>
</dbReference>
<feature type="domain" description="Laminin EGF-like" evidence="26">
    <location>
        <begin position="392"/>
        <end position="451"/>
    </location>
</feature>
<evidence type="ECO:0000256" key="18">
    <source>
        <dbReference type="ARBA" id="ARBA00076958"/>
    </source>
</evidence>
<dbReference type="PROSITE" id="PS50027">
    <property type="entry name" value="EGF_LAM_2"/>
    <property type="match status" value="9"/>
</dbReference>
<keyword evidence="6" id="KW-0677">Repeat</keyword>
<evidence type="ECO:0000256" key="3">
    <source>
        <dbReference type="ARBA" id="ARBA00022530"/>
    </source>
</evidence>
<dbReference type="PROSITE" id="PS01248">
    <property type="entry name" value="EGF_LAM_1"/>
    <property type="match status" value="5"/>
</dbReference>
<keyword evidence="4" id="KW-0597">Phosphoprotein</keyword>
<feature type="domain" description="Laminin EGF-like" evidence="26">
    <location>
        <begin position="452"/>
        <end position="503"/>
    </location>
</feature>
<evidence type="ECO:0000256" key="1">
    <source>
        <dbReference type="ARBA" id="ARBA00004302"/>
    </source>
</evidence>
<evidence type="ECO:0000313" key="29">
    <source>
        <dbReference type="Ensembl" id="ENSCMMP00000012087.1"/>
    </source>
</evidence>
<protein>
    <recommendedName>
        <fullName evidence="14">Laminin subunit beta-1</fullName>
    </recommendedName>
    <alternativeName>
        <fullName evidence="17">Laminin B1 chain</fullName>
    </alternativeName>
    <alternativeName>
        <fullName evidence="15">Laminin-1 subunit beta</fullName>
    </alternativeName>
    <alternativeName>
        <fullName evidence="19">Laminin-10 subunit beta</fullName>
    </alternativeName>
    <alternativeName>
        <fullName evidence="16">Laminin-12 subunit beta</fullName>
    </alternativeName>
    <alternativeName>
        <fullName evidence="20">Laminin-2 subunit beta</fullName>
    </alternativeName>
    <alternativeName>
        <fullName evidence="18">Laminin-6 subunit beta</fullName>
    </alternativeName>
    <alternativeName>
        <fullName evidence="21">Laminin-8 subunit beta</fullName>
    </alternativeName>
</protein>
<dbReference type="PRINTS" id="PR00011">
    <property type="entry name" value="EGFLAMININ"/>
</dbReference>
<feature type="domain" description="Laminin EGF-like" evidence="26">
    <location>
        <begin position="1177"/>
        <end position="1226"/>
    </location>
</feature>
<dbReference type="SUPFAM" id="SSF57196">
    <property type="entry name" value="EGF/Laminin"/>
    <property type="match status" value="13"/>
</dbReference>
<dbReference type="InterPro" id="IPR056558">
    <property type="entry name" value="LAMB1-4_helical"/>
</dbReference>
<name>A0A8C3BW66_CAIMO</name>
<feature type="disulfide bond" evidence="22">
    <location>
        <begin position="1179"/>
        <end position="1196"/>
    </location>
</feature>
<evidence type="ECO:0000256" key="12">
    <source>
        <dbReference type="ARBA" id="ARBA00023292"/>
    </source>
</evidence>
<dbReference type="Pfam" id="PF00053">
    <property type="entry name" value="EGF_laminin"/>
    <property type="match status" value="11"/>
</dbReference>
<dbReference type="InterPro" id="IPR008211">
    <property type="entry name" value="Laminin_N"/>
</dbReference>
<dbReference type="Gene3D" id="2.60.120.260">
    <property type="entry name" value="Galactose-binding domain-like"/>
    <property type="match status" value="1"/>
</dbReference>
<dbReference type="Gene3D" id="2.10.25.10">
    <property type="entry name" value="Laminin"/>
    <property type="match status" value="11"/>
</dbReference>
<dbReference type="FunFam" id="2.60.120.260:FF:000010">
    <property type="entry name" value="Laminin subunit beta 1"/>
    <property type="match status" value="1"/>
</dbReference>
<dbReference type="Proteomes" id="UP000694556">
    <property type="component" value="Chromosome 13"/>
</dbReference>
<evidence type="ECO:0000256" key="5">
    <source>
        <dbReference type="ARBA" id="ARBA00022729"/>
    </source>
</evidence>
<dbReference type="Pfam" id="PF23219">
    <property type="entry name" value="LAMB1"/>
    <property type="match status" value="1"/>
</dbReference>
<evidence type="ECO:0000259" key="26">
    <source>
        <dbReference type="PROSITE" id="PS50027"/>
    </source>
</evidence>
<dbReference type="FunFam" id="2.10.25.10:FF:000145">
    <property type="entry name" value="Laminin subunit beta 1"/>
    <property type="match status" value="1"/>
</dbReference>
<proteinExistence type="predicted"/>
<evidence type="ECO:0000256" key="4">
    <source>
        <dbReference type="ARBA" id="ARBA00022553"/>
    </source>
</evidence>
<dbReference type="GO" id="GO:0016477">
    <property type="term" value="P:cell migration"/>
    <property type="evidence" value="ECO:0007669"/>
    <property type="project" value="TreeGrafter"/>
</dbReference>
<keyword evidence="8" id="KW-0130">Cell adhesion</keyword>
<evidence type="ECO:0000256" key="13">
    <source>
        <dbReference type="ARBA" id="ARBA00065312"/>
    </source>
</evidence>
<comment type="subunit">
    <text evidence="13">Laminin is a complex glycoprotein, consisting of three different polypeptide chains (alpha, beta, gamma), which are bound to each other by disulfide bonds into a cross-shaped molecule comprising one long and three short arms with globules at each end. Beta-1 is a subunit of laminin-1 (laminin-111 or EHS laminin), laminin-2 (laminin-211 or merosin), laminin-6 (laminin-311 or K-laminin), laminin-8 (laminin-411), laminin-10 (laminin-511) and laminin-12 (laminin-213). Interacts with ITGB1.</text>
</comment>
<feature type="disulfide bond" evidence="22">
    <location>
        <begin position="487"/>
        <end position="501"/>
    </location>
</feature>
<reference evidence="29" key="1">
    <citation type="submission" date="2018-09" db="EMBL/GenBank/DDBJ databases">
        <title>Common duck and Muscovy duck high density SNP chip.</title>
        <authorList>
            <person name="Vignal A."/>
            <person name="Thebault N."/>
            <person name="Warren W.C."/>
        </authorList>
    </citation>
    <scope>NUCLEOTIDE SEQUENCE [LARGE SCALE GENOMIC DNA]</scope>
</reference>
<dbReference type="GO" id="GO:0070831">
    <property type="term" value="P:basement membrane assembly"/>
    <property type="evidence" value="ECO:0007669"/>
    <property type="project" value="TreeGrafter"/>
</dbReference>
<dbReference type="SMART" id="SM00136">
    <property type="entry name" value="LamNT"/>
    <property type="match status" value="1"/>
</dbReference>
<dbReference type="FunFam" id="2.10.25.10:FF:000011">
    <property type="entry name" value="Cadherin EGF LAG seven-pass G-type receptor"/>
    <property type="match status" value="1"/>
</dbReference>
<feature type="disulfide bond" evidence="22">
    <location>
        <begin position="868"/>
        <end position="885"/>
    </location>
</feature>
<feature type="domain" description="Laminin EGF-like" evidence="26">
    <location>
        <begin position="866"/>
        <end position="911"/>
    </location>
</feature>
<dbReference type="Ensembl" id="ENSCMMT00000013295.1">
    <property type="protein sequence ID" value="ENSCMMP00000012087.1"/>
    <property type="gene ID" value="ENSCMMG00000007660.1"/>
</dbReference>
<feature type="domain" description="Laminin EGF-like" evidence="26">
    <location>
        <begin position="818"/>
        <end position="865"/>
    </location>
</feature>
<evidence type="ECO:0000259" key="28">
    <source>
        <dbReference type="PROSITE" id="PS51117"/>
    </source>
</evidence>
<dbReference type="FunFam" id="2.10.25.10:FF:000138">
    <property type="entry name" value="Laminin subunit beta 1"/>
    <property type="match status" value="1"/>
</dbReference>
<keyword evidence="9 23" id="KW-0175">Coiled coil</keyword>
<evidence type="ECO:0000256" key="16">
    <source>
        <dbReference type="ARBA" id="ARBA00075415"/>
    </source>
</evidence>
<dbReference type="FunFam" id="2.10.25.10:FF:000083">
    <property type="entry name" value="Laminin subunit alpha"/>
    <property type="match status" value="1"/>
</dbReference>
<feature type="disulfide bond" evidence="22">
    <location>
        <begin position="1210"/>
        <end position="1224"/>
    </location>
</feature>
<dbReference type="SMART" id="SM00180">
    <property type="entry name" value="EGF_Lam"/>
    <property type="match status" value="13"/>
</dbReference>
<evidence type="ECO:0000256" key="22">
    <source>
        <dbReference type="PROSITE-ProRule" id="PRU00460"/>
    </source>
</evidence>
<organism evidence="29 30">
    <name type="scientific">Cairina moschata</name>
    <name type="common">Muscovy duck</name>
    <dbReference type="NCBI Taxonomy" id="8855"/>
    <lineage>
        <taxon>Eukaryota</taxon>
        <taxon>Metazoa</taxon>
        <taxon>Chordata</taxon>
        <taxon>Craniata</taxon>
        <taxon>Vertebrata</taxon>
        <taxon>Euteleostomi</taxon>
        <taxon>Archelosauria</taxon>
        <taxon>Archosauria</taxon>
        <taxon>Dinosauria</taxon>
        <taxon>Saurischia</taxon>
        <taxon>Theropoda</taxon>
        <taxon>Coelurosauria</taxon>
        <taxon>Aves</taxon>
        <taxon>Neognathae</taxon>
        <taxon>Galloanserae</taxon>
        <taxon>Anseriformes</taxon>
        <taxon>Anatidae</taxon>
        <taxon>Anatinae</taxon>
        <taxon>Cairina</taxon>
    </lineage>
</organism>
<feature type="coiled-coil region" evidence="23">
    <location>
        <begin position="1785"/>
        <end position="1847"/>
    </location>
</feature>
<evidence type="ECO:0000256" key="8">
    <source>
        <dbReference type="ARBA" id="ARBA00022889"/>
    </source>
</evidence>
<dbReference type="InterPro" id="IPR056863">
    <property type="entry name" value="LMN_ATRN_NET-like_EGF"/>
</dbReference>
<feature type="compositionally biased region" description="Basic residues" evidence="24">
    <location>
        <begin position="589"/>
        <end position="600"/>
    </location>
</feature>